<evidence type="ECO:0000313" key="8">
    <source>
        <dbReference type="EMBL" id="ETW96575.1"/>
    </source>
</evidence>
<dbReference type="GO" id="GO:0005524">
    <property type="term" value="F:ATP binding"/>
    <property type="evidence" value="ECO:0007669"/>
    <property type="project" value="UniProtKB-KW"/>
</dbReference>
<dbReference type="EMBL" id="AZHW01000770">
    <property type="protein sequence ID" value="ETW96575.1"/>
    <property type="molecule type" value="Genomic_DNA"/>
</dbReference>
<evidence type="ECO:0000256" key="6">
    <source>
        <dbReference type="ARBA" id="ARBA00022840"/>
    </source>
</evidence>
<keyword evidence="1" id="KW-0963">Cytoplasm</keyword>
<evidence type="ECO:0000313" key="9">
    <source>
        <dbReference type="Proteomes" id="UP000019141"/>
    </source>
</evidence>
<dbReference type="GO" id="GO:0006189">
    <property type="term" value="P:'de novo' IMP biosynthetic process"/>
    <property type="evidence" value="ECO:0007669"/>
    <property type="project" value="InterPro"/>
</dbReference>
<dbReference type="HOGENOM" id="CLU_001031_3_0_7"/>
<dbReference type="SMART" id="SM01211">
    <property type="entry name" value="GATase_5"/>
    <property type="match status" value="1"/>
</dbReference>
<evidence type="ECO:0000256" key="2">
    <source>
        <dbReference type="ARBA" id="ARBA00022598"/>
    </source>
</evidence>
<keyword evidence="5" id="KW-0378">Hydrolase</keyword>
<protein>
    <submittedName>
        <fullName evidence="8">Uncharacterized protein</fullName>
    </submittedName>
</protein>
<evidence type="ECO:0000256" key="7">
    <source>
        <dbReference type="ARBA" id="ARBA00022962"/>
    </source>
</evidence>
<name>W4LFS4_ENTF1</name>
<evidence type="ECO:0000256" key="1">
    <source>
        <dbReference type="ARBA" id="ARBA00022490"/>
    </source>
</evidence>
<organism evidence="8 9">
    <name type="scientific">Entotheonella factor</name>
    <dbReference type="NCBI Taxonomy" id="1429438"/>
    <lineage>
        <taxon>Bacteria</taxon>
        <taxon>Pseudomonadati</taxon>
        <taxon>Nitrospinota/Tectimicrobiota group</taxon>
        <taxon>Candidatus Tectimicrobiota</taxon>
        <taxon>Candidatus Entotheonellia</taxon>
        <taxon>Candidatus Entotheonellales</taxon>
        <taxon>Candidatus Entotheonellaceae</taxon>
        <taxon>Candidatus Entotheonella</taxon>
    </lineage>
</organism>
<sequence length="268" mass="29550">MSISIKRPRVLVLTGYGINCEHETAHAFNLPSVGGDAMTLHITDLIAKPEQLDGFHILALPGGFSFGDDISAGIVLATKLRYRLAEPLSKFLRDGKLIIGICNGFQALVRLGLLPATSQAWQQDATLTANDSGKFEDRWVYLQINPACSSPFVQDIDQCYLPVRHGEGKFVPRSPDILQQLQQQQLIAARYCAPNGEAASYPWNPNGSVDDIAAVCDPSGRVFGLMPHPEAYTHRVQHPRWTRESLPEEGMGVQIFRNAVSFARSHVM</sequence>
<comment type="caution">
    <text evidence="8">The sequence shown here is derived from an EMBL/GenBank/DDBJ whole genome shotgun (WGS) entry which is preliminary data.</text>
</comment>
<keyword evidence="4" id="KW-0658">Purine biosynthesis</keyword>
<dbReference type="InterPro" id="IPR029062">
    <property type="entry name" value="Class_I_gatase-like"/>
</dbReference>
<dbReference type="SUPFAM" id="SSF52317">
    <property type="entry name" value="Class I glutamine amidotransferase-like"/>
    <property type="match status" value="1"/>
</dbReference>
<dbReference type="AlphaFoldDB" id="W4LFS4"/>
<keyword evidence="3" id="KW-0547">Nucleotide-binding</keyword>
<keyword evidence="6" id="KW-0067">ATP-binding</keyword>
<dbReference type="PROSITE" id="PS51273">
    <property type="entry name" value="GATASE_TYPE_1"/>
    <property type="match status" value="1"/>
</dbReference>
<dbReference type="GO" id="GO:0004642">
    <property type="term" value="F:phosphoribosylformylglycinamidine synthase activity"/>
    <property type="evidence" value="ECO:0007669"/>
    <property type="project" value="InterPro"/>
</dbReference>
<dbReference type="PANTHER" id="PTHR10099:SF1">
    <property type="entry name" value="PHOSPHORIBOSYLFORMYLGLYCINAMIDINE SYNTHASE"/>
    <property type="match status" value="1"/>
</dbReference>
<dbReference type="InterPro" id="IPR010075">
    <property type="entry name" value="PRibForGlyAmidine_synth_PurQ"/>
</dbReference>
<dbReference type="Gene3D" id="3.40.50.880">
    <property type="match status" value="1"/>
</dbReference>
<evidence type="ECO:0000256" key="3">
    <source>
        <dbReference type="ARBA" id="ARBA00022741"/>
    </source>
</evidence>
<dbReference type="Pfam" id="PF13507">
    <property type="entry name" value="GATase_5"/>
    <property type="match status" value="1"/>
</dbReference>
<dbReference type="PANTHER" id="PTHR10099">
    <property type="entry name" value="PHOSPHORIBOSYLFORMYLGLYCINAMIDINE SYNTHASE"/>
    <property type="match status" value="1"/>
</dbReference>
<keyword evidence="9" id="KW-1185">Reference proteome</keyword>
<gene>
    <name evidence="8" type="ORF">ETSY1_26100</name>
</gene>
<keyword evidence="7" id="KW-0315">Glutamine amidotransferase</keyword>
<proteinExistence type="predicted"/>
<dbReference type="PIRSF" id="PIRSF001586">
    <property type="entry name" value="FGAM_synth_I"/>
    <property type="match status" value="1"/>
</dbReference>
<dbReference type="PATRIC" id="fig|1429438.4.peg.4985"/>
<evidence type="ECO:0000256" key="4">
    <source>
        <dbReference type="ARBA" id="ARBA00022755"/>
    </source>
</evidence>
<reference evidence="8 9" key="1">
    <citation type="journal article" date="2014" name="Nature">
        <title>An environmental bacterial taxon with a large and distinct metabolic repertoire.</title>
        <authorList>
            <person name="Wilson M.C."/>
            <person name="Mori T."/>
            <person name="Ruckert C."/>
            <person name="Uria A.R."/>
            <person name="Helf M.J."/>
            <person name="Takada K."/>
            <person name="Gernert C."/>
            <person name="Steffens U.A."/>
            <person name="Heycke N."/>
            <person name="Schmitt S."/>
            <person name="Rinke C."/>
            <person name="Helfrich E.J."/>
            <person name="Brachmann A.O."/>
            <person name="Gurgui C."/>
            <person name="Wakimoto T."/>
            <person name="Kracht M."/>
            <person name="Crusemann M."/>
            <person name="Hentschel U."/>
            <person name="Abe I."/>
            <person name="Matsunaga S."/>
            <person name="Kalinowski J."/>
            <person name="Takeyama H."/>
            <person name="Piel J."/>
        </authorList>
    </citation>
    <scope>NUCLEOTIDE SEQUENCE [LARGE SCALE GENOMIC DNA]</scope>
    <source>
        <strain evidence="9">TSY1</strain>
    </source>
</reference>
<dbReference type="GO" id="GO:0005737">
    <property type="term" value="C:cytoplasm"/>
    <property type="evidence" value="ECO:0007669"/>
    <property type="project" value="TreeGrafter"/>
</dbReference>
<dbReference type="Proteomes" id="UP000019141">
    <property type="component" value="Unassembled WGS sequence"/>
</dbReference>
<keyword evidence="2" id="KW-0436">Ligase</keyword>
<evidence type="ECO:0000256" key="5">
    <source>
        <dbReference type="ARBA" id="ARBA00022801"/>
    </source>
</evidence>
<accession>W4LFS4</accession>
<dbReference type="GO" id="GO:0016787">
    <property type="term" value="F:hydrolase activity"/>
    <property type="evidence" value="ECO:0007669"/>
    <property type="project" value="UniProtKB-KW"/>
</dbReference>